<dbReference type="EMBL" id="CM045875">
    <property type="protein sequence ID" value="KAI7943850.1"/>
    <property type="molecule type" value="Genomic_DNA"/>
</dbReference>
<evidence type="ECO:0000313" key="1">
    <source>
        <dbReference type="EMBL" id="KAI7943850.1"/>
    </source>
</evidence>
<dbReference type="Proteomes" id="UP001060170">
    <property type="component" value="Chromosome 11"/>
</dbReference>
<protein>
    <submittedName>
        <fullName evidence="1">Uncharacterized protein</fullName>
    </submittedName>
</protein>
<evidence type="ECO:0000313" key="2">
    <source>
        <dbReference type="Proteomes" id="UP001060170"/>
    </source>
</evidence>
<keyword evidence="2" id="KW-1185">Reference proteome</keyword>
<organism evidence="1 2">
    <name type="scientific">Puccinia striiformis f. sp. tritici</name>
    <dbReference type="NCBI Taxonomy" id="168172"/>
    <lineage>
        <taxon>Eukaryota</taxon>
        <taxon>Fungi</taxon>
        <taxon>Dikarya</taxon>
        <taxon>Basidiomycota</taxon>
        <taxon>Pucciniomycotina</taxon>
        <taxon>Pucciniomycetes</taxon>
        <taxon>Pucciniales</taxon>
        <taxon>Pucciniaceae</taxon>
        <taxon>Puccinia</taxon>
    </lineage>
</organism>
<accession>A0ACC0E2E0</accession>
<feature type="non-terminal residue" evidence="1">
    <location>
        <position position="1"/>
    </location>
</feature>
<name>A0ACC0E2E0_9BASI</name>
<gene>
    <name evidence="1" type="ORF">MJO28_011378</name>
</gene>
<proteinExistence type="predicted"/>
<comment type="caution">
    <text evidence="1">The sequence shown here is derived from an EMBL/GenBank/DDBJ whole genome shotgun (WGS) entry which is preliminary data.</text>
</comment>
<reference evidence="2" key="1">
    <citation type="journal article" date="2018" name="BMC Genomics">
        <title>Genomic insights into host adaptation between the wheat stripe rust pathogen (Puccinia striiformis f. sp. tritici) and the barley stripe rust pathogen (Puccinia striiformis f. sp. hordei).</title>
        <authorList>
            <person name="Xia C."/>
            <person name="Wang M."/>
            <person name="Yin C."/>
            <person name="Cornejo O.E."/>
            <person name="Hulbert S.H."/>
            <person name="Chen X."/>
        </authorList>
    </citation>
    <scope>NUCLEOTIDE SEQUENCE [LARGE SCALE GENOMIC DNA]</scope>
    <source>
        <strain evidence="2">93-210</strain>
    </source>
</reference>
<reference evidence="2" key="2">
    <citation type="journal article" date="2018" name="Mol. Plant Microbe Interact.">
        <title>Genome sequence resources for the wheat stripe rust pathogen (Puccinia striiformis f. sp. tritici) and the barley stripe rust pathogen (Puccinia striiformis f. sp. hordei).</title>
        <authorList>
            <person name="Xia C."/>
            <person name="Wang M."/>
            <person name="Yin C."/>
            <person name="Cornejo O.E."/>
            <person name="Hulbert S.H."/>
            <person name="Chen X."/>
        </authorList>
    </citation>
    <scope>NUCLEOTIDE SEQUENCE [LARGE SCALE GENOMIC DNA]</scope>
    <source>
        <strain evidence="2">93-210</strain>
    </source>
</reference>
<sequence>HQQHHHEMDNHTNRKRTNSGPSNDQTHQARKKAKIKHARAIHTQNYNPQHSKLPKFLDVEKFINVFFQILLPSRFRFGTACMVELNPASRAFEIGAMERSMKLAREASGKRSFQTLPRHLRRRAASHFARRVPTKLRPKARFEMKNDKPKVLSKTVKRKLSLKEHKNLGKKWLKTHIWHAKRTKMIDIWGFRLAKTPTEKCFRSTYRATKHGFTLHDLSYYTHFNLMGEEDSIKRALKAICDPTGVDPCSIRYTPGHRSAEISLYTHQGWPHHLIGPATLLWRPVSDSTSSSKDQHPKASSLDKPNTSSLDSSPSSVFTKQRTVLLQIHPSIKTPVIEAIKHASQGKVLIEELDELGCLELGGPRCLEMMGRVLTGSADVDKREVETWLEAGFKPSAIPMGMIVGLTVDDPRLKFPPKKKKTSAPLCPLQAKVLQPVVRLAKCDRFWDRSQRQKSMKFKKADLDRRRADLDIPGSELDRTEDDDRISILLVRVGGGWRMIVPNGWTKAFFHSFIFSCARLVCLDQRAQIDFEAGQPSFPRDFPTLLPATELANQHGAEEARYWASKPPAKRVNYKLMQSRGGEGGDPFVPDWEVVIGQKGIQRNLRGVVLKEELGSDTVQSDPLRPWLLIGPLVGVIVENVQKLADSARGTHSLQVVAGIAFQLIDRIITKLKGDLQWDQIEDSSKQPKLDSGLVRVKMIPTGNDGRAGVIEPLARLYWNRNMNETSPQNRKATDQTEFIGLITSGCFRLTNGSSIGFGAISLSKLISMIISQQWSNKTTDASISDQNNRRNQQPRGNSDGQGLTEDMRNKKKLRSFQVSYRNKNRFELESARVELFD</sequence>
<reference evidence="1 2" key="3">
    <citation type="journal article" date="2022" name="Microbiol. Spectr.">
        <title>Folding features and dynamics of 3D genome architecture in plant fungal pathogens.</title>
        <authorList>
            <person name="Xia C."/>
        </authorList>
    </citation>
    <scope>NUCLEOTIDE SEQUENCE [LARGE SCALE GENOMIC DNA]</scope>
    <source>
        <strain evidence="1 2">93-210</strain>
    </source>
</reference>